<feature type="domain" description="RNB" evidence="2">
    <location>
        <begin position="4"/>
        <end position="286"/>
    </location>
</feature>
<dbReference type="InterPro" id="IPR001900">
    <property type="entry name" value="RNase_II/R"/>
</dbReference>
<dbReference type="EMBL" id="KV454428">
    <property type="protein sequence ID" value="ODQ81394.1"/>
    <property type="molecule type" value="Genomic_DNA"/>
</dbReference>
<feature type="region of interest" description="Disordered" evidence="1">
    <location>
        <begin position="411"/>
        <end position="435"/>
    </location>
</feature>
<dbReference type="OrthoDB" id="2285229at2759"/>
<organism evidence="3 4">
    <name type="scientific">Babjeviella inositovora NRRL Y-12698</name>
    <dbReference type="NCBI Taxonomy" id="984486"/>
    <lineage>
        <taxon>Eukaryota</taxon>
        <taxon>Fungi</taxon>
        <taxon>Dikarya</taxon>
        <taxon>Ascomycota</taxon>
        <taxon>Saccharomycotina</taxon>
        <taxon>Pichiomycetes</taxon>
        <taxon>Serinales incertae sedis</taxon>
        <taxon>Babjeviella</taxon>
    </lineage>
</organism>
<dbReference type="AlphaFoldDB" id="A0A1E3QUZ9"/>
<sequence length="435" mass="49790">MLPRKFTKLAGLGTSTKPASSHPFSKAYNPPSRCITYSFKINPNHTNAQILQHFSDNTDFFSVRPGLIKNFPKVSYNYVNHVITNTIFGDIASSSLIQQQRDFRDLLRVASLLRKLRVSNGAIITGGGESTLLEVAEIDLMNVDYDDESMFEAFARKHEKPSQIIVNELMTMANHISGLFFQRNGIPGIYRNYKFPKQRIAPGELTCWETLNRRCVESVANSQIPYPGLNSLTGLGEFLAELFYSVTPDVPGHDMLGLSCYLPSTSPLRHFADLVNHWQLQRWFRGESFFFDEQKLLHVVTVLQPREKVLVEAISQSRRYLLHKRLQRLGMNMEHTCVVTCPPYPKVTNVDYSLVRVLMLPYGIRCWLKYDQNRFPVAPRIGQYVKCKVAELDLIEGELVVGMVKKKAISRSTRPKSKARRKKSENRSLVSYNYE</sequence>
<dbReference type="STRING" id="984486.A0A1E3QUZ9"/>
<evidence type="ECO:0000256" key="1">
    <source>
        <dbReference type="SAM" id="MobiDB-lite"/>
    </source>
</evidence>
<dbReference type="GO" id="GO:0000175">
    <property type="term" value="F:3'-5'-RNA exonuclease activity"/>
    <property type="evidence" value="ECO:0007669"/>
    <property type="project" value="TreeGrafter"/>
</dbReference>
<dbReference type="SUPFAM" id="SSF50249">
    <property type="entry name" value="Nucleic acid-binding proteins"/>
    <property type="match status" value="1"/>
</dbReference>
<evidence type="ECO:0000259" key="2">
    <source>
        <dbReference type="SMART" id="SM00955"/>
    </source>
</evidence>
<dbReference type="SMART" id="SM00955">
    <property type="entry name" value="RNB"/>
    <property type="match status" value="1"/>
</dbReference>
<keyword evidence="4" id="KW-1185">Reference proteome</keyword>
<feature type="compositionally biased region" description="Basic residues" evidence="1">
    <location>
        <begin position="411"/>
        <end position="424"/>
    </location>
</feature>
<name>A0A1E3QUZ9_9ASCO</name>
<dbReference type="GeneID" id="30149525"/>
<gene>
    <name evidence="3" type="ORF">BABINDRAFT_34298</name>
</gene>
<dbReference type="InterPro" id="IPR012340">
    <property type="entry name" value="NA-bd_OB-fold"/>
</dbReference>
<protein>
    <recommendedName>
        <fullName evidence="2">RNB domain-containing protein</fullName>
    </recommendedName>
</protein>
<evidence type="ECO:0000313" key="3">
    <source>
        <dbReference type="EMBL" id="ODQ81394.1"/>
    </source>
</evidence>
<dbReference type="Pfam" id="PF00773">
    <property type="entry name" value="RNB"/>
    <property type="match status" value="1"/>
</dbReference>
<evidence type="ECO:0000313" key="4">
    <source>
        <dbReference type="Proteomes" id="UP000094336"/>
    </source>
</evidence>
<reference evidence="4" key="1">
    <citation type="submission" date="2016-05" db="EMBL/GenBank/DDBJ databases">
        <title>Comparative genomics of biotechnologically important yeasts.</title>
        <authorList>
            <consortium name="DOE Joint Genome Institute"/>
            <person name="Riley R."/>
            <person name="Haridas S."/>
            <person name="Wolfe K.H."/>
            <person name="Lopes M.R."/>
            <person name="Hittinger C.T."/>
            <person name="Goker M."/>
            <person name="Salamov A."/>
            <person name="Wisecaver J."/>
            <person name="Long T.M."/>
            <person name="Aerts A.L."/>
            <person name="Barry K."/>
            <person name="Choi C."/>
            <person name="Clum A."/>
            <person name="Coughlan A.Y."/>
            <person name="Deshpande S."/>
            <person name="Douglass A.P."/>
            <person name="Hanson S.J."/>
            <person name="Klenk H.-P."/>
            <person name="Labutti K."/>
            <person name="Lapidus A."/>
            <person name="Lindquist E."/>
            <person name="Lipzen A."/>
            <person name="Meier-Kolthoff J.P."/>
            <person name="Ohm R.A."/>
            <person name="Otillar R.P."/>
            <person name="Pangilinan J."/>
            <person name="Peng Y."/>
            <person name="Rokas A."/>
            <person name="Rosa C.A."/>
            <person name="Scheuner C."/>
            <person name="Sibirny A.A."/>
            <person name="Slot J.C."/>
            <person name="Stielow J.B."/>
            <person name="Sun H."/>
            <person name="Kurtzman C.P."/>
            <person name="Blackwell M."/>
            <person name="Grigoriev I.V."/>
            <person name="Jeffries T.W."/>
        </authorList>
    </citation>
    <scope>NUCLEOTIDE SEQUENCE [LARGE SCALE GENOMIC DNA]</scope>
    <source>
        <strain evidence="4">NRRL Y-12698</strain>
    </source>
</reference>
<accession>A0A1E3QUZ9</accession>
<dbReference type="PANTHER" id="PTHR23355">
    <property type="entry name" value="RIBONUCLEASE"/>
    <property type="match status" value="1"/>
</dbReference>
<dbReference type="GO" id="GO:0000932">
    <property type="term" value="C:P-body"/>
    <property type="evidence" value="ECO:0007669"/>
    <property type="project" value="TreeGrafter"/>
</dbReference>
<dbReference type="GO" id="GO:0006402">
    <property type="term" value="P:mRNA catabolic process"/>
    <property type="evidence" value="ECO:0007669"/>
    <property type="project" value="TreeGrafter"/>
</dbReference>
<dbReference type="Proteomes" id="UP000094336">
    <property type="component" value="Unassembled WGS sequence"/>
</dbReference>
<dbReference type="InterPro" id="IPR050180">
    <property type="entry name" value="RNR_Ribonuclease"/>
</dbReference>
<dbReference type="PANTHER" id="PTHR23355:SF65">
    <property type="entry name" value="EXORIBONUCLEASE CYT-4, PUTATIVE (AFU_ORTHOLOGUE AFUA_7G01550)-RELATED"/>
    <property type="match status" value="1"/>
</dbReference>
<proteinExistence type="predicted"/>
<dbReference type="RefSeq" id="XP_018986722.1">
    <property type="nucleotide sequence ID" value="XM_019131672.1"/>
</dbReference>
<dbReference type="GO" id="GO:0003723">
    <property type="term" value="F:RNA binding"/>
    <property type="evidence" value="ECO:0007669"/>
    <property type="project" value="InterPro"/>
</dbReference>